<dbReference type="EMBL" id="BARS01040044">
    <property type="protein sequence ID" value="GAG31400.1"/>
    <property type="molecule type" value="Genomic_DNA"/>
</dbReference>
<feature type="non-terminal residue" evidence="1">
    <location>
        <position position="48"/>
    </location>
</feature>
<organism evidence="1">
    <name type="scientific">marine sediment metagenome</name>
    <dbReference type="NCBI Taxonomy" id="412755"/>
    <lineage>
        <taxon>unclassified sequences</taxon>
        <taxon>metagenomes</taxon>
        <taxon>ecological metagenomes</taxon>
    </lineage>
</organism>
<evidence type="ECO:0000313" key="1">
    <source>
        <dbReference type="EMBL" id="GAG31400.1"/>
    </source>
</evidence>
<dbReference type="AlphaFoldDB" id="X0WL65"/>
<reference evidence="1" key="1">
    <citation type="journal article" date="2014" name="Front. Microbiol.">
        <title>High frequency of phylogenetically diverse reductive dehalogenase-homologous genes in deep subseafloor sedimentary metagenomes.</title>
        <authorList>
            <person name="Kawai M."/>
            <person name="Futagami T."/>
            <person name="Toyoda A."/>
            <person name="Takaki Y."/>
            <person name="Nishi S."/>
            <person name="Hori S."/>
            <person name="Arai W."/>
            <person name="Tsubouchi T."/>
            <person name="Morono Y."/>
            <person name="Uchiyama I."/>
            <person name="Ito T."/>
            <person name="Fujiyama A."/>
            <person name="Inagaki F."/>
            <person name="Takami H."/>
        </authorList>
    </citation>
    <scope>NUCLEOTIDE SEQUENCE</scope>
    <source>
        <strain evidence="1">Expedition CK06-06</strain>
    </source>
</reference>
<name>X0WL65_9ZZZZ</name>
<sequence length="48" mass="4855">MRAARITQYVMAGVAVGLLALGQVGCAETGSVKTGSAVKKKSGLTKVF</sequence>
<accession>X0WL65</accession>
<gene>
    <name evidence="1" type="ORF">S01H1_61098</name>
</gene>
<protein>
    <submittedName>
        <fullName evidence="1">Uncharacterized protein</fullName>
    </submittedName>
</protein>
<proteinExistence type="predicted"/>
<comment type="caution">
    <text evidence="1">The sequence shown here is derived from an EMBL/GenBank/DDBJ whole genome shotgun (WGS) entry which is preliminary data.</text>
</comment>